<comment type="caution">
    <text evidence="3">The sequence shown here is derived from an EMBL/GenBank/DDBJ whole genome shotgun (WGS) entry which is preliminary data.</text>
</comment>
<dbReference type="RefSeq" id="WP_331213313.1">
    <property type="nucleotide sequence ID" value="NZ_JAZGQK010000006.1"/>
</dbReference>
<proteinExistence type="predicted"/>
<feature type="transmembrane region" description="Helical" evidence="1">
    <location>
        <begin position="16"/>
        <end position="35"/>
    </location>
</feature>
<organism evidence="3 4">
    <name type="scientific">Plantactinospora sonchi</name>
    <dbReference type="NCBI Taxonomy" id="1544735"/>
    <lineage>
        <taxon>Bacteria</taxon>
        <taxon>Bacillati</taxon>
        <taxon>Actinomycetota</taxon>
        <taxon>Actinomycetes</taxon>
        <taxon>Micromonosporales</taxon>
        <taxon>Micromonosporaceae</taxon>
        <taxon>Plantactinospora</taxon>
    </lineage>
</organism>
<evidence type="ECO:0000313" key="4">
    <source>
        <dbReference type="Proteomes" id="UP001332243"/>
    </source>
</evidence>
<dbReference type="Pfam" id="PF13400">
    <property type="entry name" value="Tad"/>
    <property type="match status" value="1"/>
</dbReference>
<evidence type="ECO:0000256" key="1">
    <source>
        <dbReference type="SAM" id="Phobius"/>
    </source>
</evidence>
<sequence>MSRPGWDVDGRDAGRVSLFLAIALFGVLTLIGLAYDGAGQLRTMQRADNLAAEAARAGGQAVDLGQLLEDGSTVLDQDAARTAIDNYLDGVDGVTLRNVDIQVEDGNPRLTVDLVLTYDRAFLDLFSFDGTVPVPGTATATLLTTTNR</sequence>
<dbReference type="Proteomes" id="UP001332243">
    <property type="component" value="Unassembled WGS sequence"/>
</dbReference>
<evidence type="ECO:0000259" key="2">
    <source>
        <dbReference type="Pfam" id="PF13400"/>
    </source>
</evidence>
<reference evidence="3 4" key="1">
    <citation type="submission" date="2024-01" db="EMBL/GenBank/DDBJ databases">
        <title>Genome insights into Plantactinospora sonchi sp. nov.</title>
        <authorList>
            <person name="Wang L."/>
        </authorList>
    </citation>
    <scope>NUCLEOTIDE SEQUENCE [LARGE SCALE GENOMIC DNA]</scope>
    <source>
        <strain evidence="3 4">NEAU-QY2</strain>
    </source>
</reference>
<accession>A0ABU7RNV2</accession>
<keyword evidence="4" id="KW-1185">Reference proteome</keyword>
<feature type="domain" description="Putative Flp pilus-assembly TadG-like N-terminal" evidence="2">
    <location>
        <begin position="14"/>
        <end position="61"/>
    </location>
</feature>
<dbReference type="InterPro" id="IPR028087">
    <property type="entry name" value="Tad_N"/>
</dbReference>
<protein>
    <submittedName>
        <fullName evidence="3">Pilus assembly protein TadG-related protein</fullName>
    </submittedName>
</protein>
<keyword evidence="1" id="KW-0472">Membrane</keyword>
<evidence type="ECO:0000313" key="3">
    <source>
        <dbReference type="EMBL" id="MEE6258188.1"/>
    </source>
</evidence>
<dbReference type="EMBL" id="JAZGQK010000006">
    <property type="protein sequence ID" value="MEE6258188.1"/>
    <property type="molecule type" value="Genomic_DNA"/>
</dbReference>
<gene>
    <name evidence="3" type="ORF">V1633_06725</name>
</gene>
<keyword evidence="1" id="KW-1133">Transmembrane helix</keyword>
<name>A0ABU7RNV2_9ACTN</name>
<keyword evidence="1" id="KW-0812">Transmembrane</keyword>